<keyword evidence="8 19" id="KW-0812">Transmembrane</keyword>
<evidence type="ECO:0000256" key="19">
    <source>
        <dbReference type="SAM" id="Phobius"/>
    </source>
</evidence>
<evidence type="ECO:0000256" key="3">
    <source>
        <dbReference type="ARBA" id="ARBA00004472"/>
    </source>
</evidence>
<dbReference type="Gene3D" id="2.70.130.10">
    <property type="entry name" value="Mannose-6-phosphate receptor binding domain"/>
    <property type="match status" value="1"/>
</dbReference>
<evidence type="ECO:0000256" key="10">
    <source>
        <dbReference type="ARBA" id="ARBA00022927"/>
    </source>
</evidence>
<dbReference type="AlphaFoldDB" id="M2Q6S2"/>
<evidence type="ECO:0000256" key="1">
    <source>
        <dbReference type="ARBA" id="ARBA00004304"/>
    </source>
</evidence>
<dbReference type="STRING" id="914234.M2Q6S2"/>
<reference evidence="22 23" key="1">
    <citation type="journal article" date="2012" name="Proc. Natl. Acad. Sci. U.S.A.">
        <title>Comparative genomics of Ceriporiopsis subvermispora and Phanerochaete chrysosporium provide insight into selective ligninolysis.</title>
        <authorList>
            <person name="Fernandez-Fueyo E."/>
            <person name="Ruiz-Duenas F.J."/>
            <person name="Ferreira P."/>
            <person name="Floudas D."/>
            <person name="Hibbett D.S."/>
            <person name="Canessa P."/>
            <person name="Larrondo L.F."/>
            <person name="James T.Y."/>
            <person name="Seelenfreund D."/>
            <person name="Lobos S."/>
            <person name="Polanco R."/>
            <person name="Tello M."/>
            <person name="Honda Y."/>
            <person name="Watanabe T."/>
            <person name="Watanabe T."/>
            <person name="Ryu J.S."/>
            <person name="Kubicek C.P."/>
            <person name="Schmoll M."/>
            <person name="Gaskell J."/>
            <person name="Hammel K.E."/>
            <person name="St John F.J."/>
            <person name="Vanden Wymelenberg A."/>
            <person name="Sabat G."/>
            <person name="Splinter BonDurant S."/>
            <person name="Syed K."/>
            <person name="Yadav J.S."/>
            <person name="Doddapaneni H."/>
            <person name="Subramanian V."/>
            <person name="Lavin J.L."/>
            <person name="Oguiza J.A."/>
            <person name="Perez G."/>
            <person name="Pisabarro A.G."/>
            <person name="Ramirez L."/>
            <person name="Santoyo F."/>
            <person name="Master E."/>
            <person name="Coutinho P.M."/>
            <person name="Henrissat B."/>
            <person name="Lombard V."/>
            <person name="Magnuson J.K."/>
            <person name="Kuees U."/>
            <person name="Hori C."/>
            <person name="Igarashi K."/>
            <person name="Samejima M."/>
            <person name="Held B.W."/>
            <person name="Barry K.W."/>
            <person name="LaButti K.M."/>
            <person name="Lapidus A."/>
            <person name="Lindquist E.A."/>
            <person name="Lucas S.M."/>
            <person name="Riley R."/>
            <person name="Salamov A.A."/>
            <person name="Hoffmeister D."/>
            <person name="Schwenk D."/>
            <person name="Hadar Y."/>
            <person name="Yarden O."/>
            <person name="de Vries R.P."/>
            <person name="Wiebenga A."/>
            <person name="Stenlid J."/>
            <person name="Eastwood D."/>
            <person name="Grigoriev I.V."/>
            <person name="Berka R.M."/>
            <person name="Blanchette R.A."/>
            <person name="Kersten P."/>
            <person name="Martinez A.T."/>
            <person name="Vicuna R."/>
            <person name="Cullen D."/>
        </authorList>
    </citation>
    <scope>NUCLEOTIDE SEQUENCE [LARGE SCALE GENOMIC DNA]</scope>
    <source>
        <strain evidence="22 23">B</strain>
    </source>
</reference>
<evidence type="ECO:0000256" key="2">
    <source>
        <dbReference type="ARBA" id="ARBA00004358"/>
    </source>
</evidence>
<evidence type="ECO:0000256" key="12">
    <source>
        <dbReference type="ARBA" id="ARBA00023006"/>
    </source>
</evidence>
<evidence type="ECO:0000256" key="15">
    <source>
        <dbReference type="ARBA" id="ARBA00023136"/>
    </source>
</evidence>
<evidence type="ECO:0000256" key="14">
    <source>
        <dbReference type="ARBA" id="ARBA00023128"/>
    </source>
</evidence>
<dbReference type="Pfam" id="PF09451">
    <property type="entry name" value="ATG27"/>
    <property type="match status" value="1"/>
</dbReference>
<dbReference type="GO" id="GO:0000139">
    <property type="term" value="C:Golgi membrane"/>
    <property type="evidence" value="ECO:0007669"/>
    <property type="project" value="UniProtKB-SubCell"/>
</dbReference>
<dbReference type="SUPFAM" id="SSF50911">
    <property type="entry name" value="Mannose 6-phosphate receptor domain"/>
    <property type="match status" value="1"/>
</dbReference>
<keyword evidence="16" id="KW-1015">Disulfide bond</keyword>
<feature type="transmembrane region" description="Helical" evidence="19">
    <location>
        <begin position="183"/>
        <end position="203"/>
    </location>
</feature>
<evidence type="ECO:0000256" key="11">
    <source>
        <dbReference type="ARBA" id="ARBA00022989"/>
    </source>
</evidence>
<dbReference type="InterPro" id="IPR044865">
    <property type="entry name" value="MRH_dom"/>
</dbReference>
<protein>
    <recommendedName>
        <fullName evidence="6">Autophagy-related protein 27</fullName>
    </recommendedName>
</protein>
<evidence type="ECO:0000256" key="7">
    <source>
        <dbReference type="ARBA" id="ARBA00022448"/>
    </source>
</evidence>
<dbReference type="EMBL" id="KB445810">
    <property type="protein sequence ID" value="EMD32523.1"/>
    <property type="molecule type" value="Genomic_DNA"/>
</dbReference>
<dbReference type="InterPro" id="IPR009011">
    <property type="entry name" value="Man6P_isomerase_rcpt-bd_dom_sf"/>
</dbReference>
<accession>M2Q6S2</accession>
<comment type="subcellular location">
    <subcellularLocation>
        <location evidence="2">Cytoplasmic vesicle membrane</location>
        <topology evidence="2">Single-pass type I membrane protein</topology>
    </subcellularLocation>
    <subcellularLocation>
        <location evidence="4">Golgi apparatus membrane</location>
        <topology evidence="4">Single-pass type I membrane protein</topology>
    </subcellularLocation>
    <subcellularLocation>
        <location evidence="1">Mitochondrion membrane</location>
        <topology evidence="1">Single-pass membrane protein</topology>
    </subcellularLocation>
    <subcellularLocation>
        <location evidence="3">Preautophagosomal structure membrane</location>
        <topology evidence="3">Single-pass type I membrane protein</topology>
    </subcellularLocation>
</comment>
<feature type="chain" id="PRO_5004023281" description="Autophagy-related protein 27" evidence="20">
    <location>
        <begin position="28"/>
        <end position="326"/>
    </location>
</feature>
<keyword evidence="11 19" id="KW-1133">Transmembrane helix</keyword>
<name>M2Q6S2_CERS8</name>
<dbReference type="GO" id="GO:0006914">
    <property type="term" value="P:autophagy"/>
    <property type="evidence" value="ECO:0007669"/>
    <property type="project" value="UniProtKB-KW"/>
</dbReference>
<evidence type="ECO:0000256" key="16">
    <source>
        <dbReference type="ARBA" id="ARBA00023157"/>
    </source>
</evidence>
<evidence type="ECO:0000259" key="21">
    <source>
        <dbReference type="PROSITE" id="PS51914"/>
    </source>
</evidence>
<keyword evidence="13" id="KW-0333">Golgi apparatus</keyword>
<feature type="domain" description="MRH" evidence="21">
    <location>
        <begin position="30"/>
        <end position="176"/>
    </location>
</feature>
<keyword evidence="10" id="KW-0653">Protein transport</keyword>
<gene>
    <name evidence="22" type="ORF">CERSUDRAFT_118565</name>
</gene>
<evidence type="ECO:0000256" key="13">
    <source>
        <dbReference type="ARBA" id="ARBA00023034"/>
    </source>
</evidence>
<dbReference type="Proteomes" id="UP000016930">
    <property type="component" value="Unassembled WGS sequence"/>
</dbReference>
<keyword evidence="12" id="KW-0072">Autophagy</keyword>
<keyword evidence="17" id="KW-0968">Cytoplasmic vesicle</keyword>
<dbReference type="SMART" id="SM01404">
    <property type="entry name" value="CIMR"/>
    <property type="match status" value="1"/>
</dbReference>
<dbReference type="GO" id="GO:0034045">
    <property type="term" value="C:phagophore assembly site membrane"/>
    <property type="evidence" value="ECO:0007669"/>
    <property type="project" value="UniProtKB-SubCell"/>
</dbReference>
<evidence type="ECO:0000256" key="4">
    <source>
        <dbReference type="ARBA" id="ARBA00004614"/>
    </source>
</evidence>
<sequence>MRETSGCRITWIIPLFLLWLCATAVVADETPCTAHDGGQFYDMSPLKSSKDYEFYSPSGEHFVINVCKPVSNDTWAVKVDNPEDVAGFTRREHGDFSIGDANTTLLVRDGHPLLIMTEGSACPLASGMTASTAIRFICDTSVFGPGKPELVAQLPPDDASACAFFIEWRTHVACPTREKGSSWGVFSILALILGILLALYLILGTLYNRYVLQLQGLEQLPRFGFVGEFMEFLRSCAARVKDQSSDTWQSRGSGSGRWGSGGGWSRGAANGYRGLANSREEQEAIIGGPPGFLDEEDEEDDHPHESGGDSQNAGLSGMDANGVIRL</sequence>
<dbReference type="GO" id="GO:0007034">
    <property type="term" value="P:vacuolar transport"/>
    <property type="evidence" value="ECO:0007669"/>
    <property type="project" value="TreeGrafter"/>
</dbReference>
<keyword evidence="9 20" id="KW-0732">Signal</keyword>
<keyword evidence="15 19" id="KW-0472">Membrane</keyword>
<feature type="region of interest" description="Disordered" evidence="18">
    <location>
        <begin position="285"/>
        <end position="326"/>
    </location>
</feature>
<evidence type="ECO:0000313" key="23">
    <source>
        <dbReference type="Proteomes" id="UP000016930"/>
    </source>
</evidence>
<evidence type="ECO:0000256" key="6">
    <source>
        <dbReference type="ARBA" id="ARBA00013776"/>
    </source>
</evidence>
<dbReference type="GO" id="GO:0015031">
    <property type="term" value="P:protein transport"/>
    <property type="evidence" value="ECO:0007669"/>
    <property type="project" value="UniProtKB-KW"/>
</dbReference>
<dbReference type="OrthoDB" id="4504960at2759"/>
<dbReference type="PROSITE" id="PS51914">
    <property type="entry name" value="MRH"/>
    <property type="match status" value="1"/>
</dbReference>
<organism evidence="22 23">
    <name type="scientific">Ceriporiopsis subvermispora (strain B)</name>
    <name type="common">White-rot fungus</name>
    <name type="synonym">Gelatoporia subvermispora</name>
    <dbReference type="NCBI Taxonomy" id="914234"/>
    <lineage>
        <taxon>Eukaryota</taxon>
        <taxon>Fungi</taxon>
        <taxon>Dikarya</taxon>
        <taxon>Basidiomycota</taxon>
        <taxon>Agaricomycotina</taxon>
        <taxon>Agaricomycetes</taxon>
        <taxon>Polyporales</taxon>
        <taxon>Gelatoporiaceae</taxon>
        <taxon>Gelatoporia</taxon>
    </lineage>
</organism>
<dbReference type="GO" id="GO:0005770">
    <property type="term" value="C:late endosome"/>
    <property type="evidence" value="ECO:0007669"/>
    <property type="project" value="TreeGrafter"/>
</dbReference>
<evidence type="ECO:0000256" key="9">
    <source>
        <dbReference type="ARBA" id="ARBA00022729"/>
    </source>
</evidence>
<evidence type="ECO:0000256" key="17">
    <source>
        <dbReference type="ARBA" id="ARBA00023329"/>
    </source>
</evidence>
<proteinExistence type="inferred from homology"/>
<keyword evidence="7" id="KW-0813">Transport</keyword>
<comment type="similarity">
    <text evidence="5">Belongs to the ATG27 family.</text>
</comment>
<dbReference type="PANTHER" id="PTHR15071:SF0">
    <property type="entry name" value="MANNOSE 6-PHOSPHATE RECEPTOR-LIKE PROTEIN 1"/>
    <property type="match status" value="1"/>
</dbReference>
<dbReference type="InterPro" id="IPR018939">
    <property type="entry name" value="Autophagy-rel_prot_27"/>
</dbReference>
<dbReference type="PANTHER" id="PTHR15071">
    <property type="entry name" value="MANNOSE-6-PHOSPHATE RECEPTOR FAMILY MEMBER"/>
    <property type="match status" value="1"/>
</dbReference>
<dbReference type="HOGENOM" id="CLU_074885_0_0_1"/>
<feature type="signal peptide" evidence="20">
    <location>
        <begin position="1"/>
        <end position="27"/>
    </location>
</feature>
<dbReference type="GO" id="GO:0010008">
    <property type="term" value="C:endosome membrane"/>
    <property type="evidence" value="ECO:0007669"/>
    <property type="project" value="UniProtKB-SubCell"/>
</dbReference>
<evidence type="ECO:0000256" key="8">
    <source>
        <dbReference type="ARBA" id="ARBA00022692"/>
    </source>
</evidence>
<evidence type="ECO:0000256" key="18">
    <source>
        <dbReference type="SAM" id="MobiDB-lite"/>
    </source>
</evidence>
<evidence type="ECO:0000313" key="22">
    <source>
        <dbReference type="EMBL" id="EMD32523.1"/>
    </source>
</evidence>
<dbReference type="GO" id="GO:0031966">
    <property type="term" value="C:mitochondrial membrane"/>
    <property type="evidence" value="ECO:0007669"/>
    <property type="project" value="UniProtKB-SubCell"/>
</dbReference>
<keyword evidence="23" id="KW-1185">Reference proteome</keyword>
<evidence type="ECO:0000256" key="5">
    <source>
        <dbReference type="ARBA" id="ARBA00005363"/>
    </source>
</evidence>
<keyword evidence="14" id="KW-0496">Mitochondrion</keyword>
<evidence type="ECO:0000256" key="20">
    <source>
        <dbReference type="SAM" id="SignalP"/>
    </source>
</evidence>